<evidence type="ECO:0000313" key="4">
    <source>
        <dbReference type="EMBL" id="KAA1115863.1"/>
    </source>
</evidence>
<dbReference type="InterPro" id="IPR038921">
    <property type="entry name" value="YOR389W-like"/>
</dbReference>
<dbReference type="OrthoDB" id="10261782at2759"/>
<gene>
    <name evidence="3" type="ORF">PGT21_016752</name>
    <name evidence="4" type="ORF">PGTUg99_007436</name>
</gene>
<dbReference type="EMBL" id="VDEP01000271">
    <property type="protein sequence ID" value="KAA1115863.1"/>
    <property type="molecule type" value="Genomic_DNA"/>
</dbReference>
<evidence type="ECO:0000256" key="1">
    <source>
        <dbReference type="SAM" id="MobiDB-lite"/>
    </source>
</evidence>
<evidence type="ECO:0000256" key="2">
    <source>
        <dbReference type="SAM" id="SignalP"/>
    </source>
</evidence>
<name>A0A5B0QSD4_PUCGR</name>
<evidence type="ECO:0008006" key="7">
    <source>
        <dbReference type="Google" id="ProtNLM"/>
    </source>
</evidence>
<feature type="region of interest" description="Disordered" evidence="1">
    <location>
        <begin position="373"/>
        <end position="392"/>
    </location>
</feature>
<accession>A0A5B0QSD4</accession>
<organism evidence="4 6">
    <name type="scientific">Puccinia graminis f. sp. tritici</name>
    <dbReference type="NCBI Taxonomy" id="56615"/>
    <lineage>
        <taxon>Eukaryota</taxon>
        <taxon>Fungi</taxon>
        <taxon>Dikarya</taxon>
        <taxon>Basidiomycota</taxon>
        <taxon>Pucciniomycotina</taxon>
        <taxon>Pucciniomycetes</taxon>
        <taxon>Pucciniales</taxon>
        <taxon>Pucciniaceae</taxon>
        <taxon>Puccinia</taxon>
    </lineage>
</organism>
<feature type="region of interest" description="Disordered" evidence="1">
    <location>
        <begin position="34"/>
        <end position="55"/>
    </location>
</feature>
<evidence type="ECO:0000313" key="5">
    <source>
        <dbReference type="Proteomes" id="UP000324748"/>
    </source>
</evidence>
<dbReference type="PANTHER" id="PTHR35204">
    <property type="entry name" value="YALI0A21131P"/>
    <property type="match status" value="1"/>
</dbReference>
<keyword evidence="2" id="KW-0732">Signal</keyword>
<reference evidence="5 6" key="1">
    <citation type="submission" date="2019-05" db="EMBL/GenBank/DDBJ databases">
        <title>Emergence of the Ug99 lineage of the wheat stem rust pathogen through somatic hybridization.</title>
        <authorList>
            <person name="Li F."/>
            <person name="Upadhyaya N.M."/>
            <person name="Sperschneider J."/>
            <person name="Matny O."/>
            <person name="Nguyen-Phuc H."/>
            <person name="Mago R."/>
            <person name="Raley C."/>
            <person name="Miller M.E."/>
            <person name="Silverstein K.A.T."/>
            <person name="Henningsen E."/>
            <person name="Hirsch C.D."/>
            <person name="Visser B."/>
            <person name="Pretorius Z.A."/>
            <person name="Steffenson B.J."/>
            <person name="Schwessinger B."/>
            <person name="Dodds P.N."/>
            <person name="Figueroa M."/>
        </authorList>
    </citation>
    <scope>NUCLEOTIDE SEQUENCE [LARGE SCALE GENOMIC DNA]</scope>
    <source>
        <strain evidence="3">21-0</strain>
        <strain evidence="4 6">Ug99</strain>
    </source>
</reference>
<proteinExistence type="predicted"/>
<dbReference type="Proteomes" id="UP000324748">
    <property type="component" value="Unassembled WGS sequence"/>
</dbReference>
<dbReference type="PANTHER" id="PTHR35204:SF1">
    <property type="entry name" value="ENTEROTOXIN"/>
    <property type="match status" value="1"/>
</dbReference>
<evidence type="ECO:0000313" key="3">
    <source>
        <dbReference type="EMBL" id="KAA1074713.1"/>
    </source>
</evidence>
<keyword evidence="5" id="KW-1185">Reference proteome</keyword>
<protein>
    <recommendedName>
        <fullName evidence="7">Enterotoxin</fullName>
    </recommendedName>
</protein>
<feature type="compositionally biased region" description="Basic and acidic residues" evidence="1">
    <location>
        <begin position="373"/>
        <end position="385"/>
    </location>
</feature>
<feature type="chain" id="PRO_5036366538" description="Enterotoxin" evidence="2">
    <location>
        <begin position="29"/>
        <end position="625"/>
    </location>
</feature>
<comment type="caution">
    <text evidence="4">The sequence shown here is derived from an EMBL/GenBank/DDBJ whole genome shotgun (WGS) entry which is preliminary data.</text>
</comment>
<feature type="compositionally biased region" description="Polar residues" evidence="1">
    <location>
        <begin position="36"/>
        <end position="51"/>
    </location>
</feature>
<dbReference type="EMBL" id="VSWC01000157">
    <property type="protein sequence ID" value="KAA1074713.1"/>
    <property type="molecule type" value="Genomic_DNA"/>
</dbReference>
<dbReference type="Proteomes" id="UP000325313">
    <property type="component" value="Unassembled WGS sequence"/>
</dbReference>
<dbReference type="AlphaFoldDB" id="A0A5B0QSD4"/>
<feature type="signal peptide" evidence="2">
    <location>
        <begin position="1"/>
        <end position="28"/>
    </location>
</feature>
<evidence type="ECO:0000313" key="6">
    <source>
        <dbReference type="Proteomes" id="UP000325313"/>
    </source>
</evidence>
<sequence length="625" mass="71158">MFAFEALTTRRLTLILLAGLTAFPRPNAIIADESDQLSFSPKNSETESSQLPPGRDHPNYIFASFAGLLQQWPNTFAYSGHSIIPGVVPRGTLLYHGTNHRTPPPSEGLEWLAFNPEYSFAIHSHRLGQVDLYKYTATRALRIIYFDGQSSSLGTPGFMDSQSVLIHGTVHKHFGDGGRYIKADYDRAAELCKIGKKWGFEGVVRMNTCFEVLWCDFTEGVELLGGTNTTDPFDTHYEPGEFTESMKVTELHATDSSSDSSEIFVQNRSDAVNPLFPDEVGKNFRQRIEVFGAINSTVRVKNDDDSSENENPEESLLQVLTRPRVMNSPFYSRSPLYYFRAASRQFFMPGEVRVNLDPSGFVSFYDRIESLSQKRRDDGTDDGPRHTHRLHGISPSDVKKIEDRLFNVLARKNAENWQTDSDRLDWRALVWTIVQTYSKPLAELDYLLKRNDLNAINQAAEVRGLTYGMILPHIDFSSWNISDPTWVDRNIKKCARGFTSGTYRVSDLTESIEVIIGAIEGTLDRLCSTIFSIFSQTIELVIPIDSLIRPDSKLERQAKSRIIEWQQKTEELVKWLQWSTRAHCDPPCKPDEMCLPPLWPAYWMKGLPQIEDQFPVCSKDSWKTF</sequence>